<dbReference type="InterPro" id="IPR051534">
    <property type="entry name" value="CBASS_pafABC_assoc_protein"/>
</dbReference>
<gene>
    <name evidence="3" type="ORF">SAMN00790413_04818</name>
</gene>
<dbReference type="EMBL" id="FWWU01000005">
    <property type="protein sequence ID" value="SMB82025.1"/>
    <property type="molecule type" value="Genomic_DNA"/>
</dbReference>
<feature type="domain" description="WYL" evidence="1">
    <location>
        <begin position="147"/>
        <end position="219"/>
    </location>
</feature>
<evidence type="ECO:0000313" key="4">
    <source>
        <dbReference type="Proteomes" id="UP000192582"/>
    </source>
</evidence>
<proteinExistence type="predicted"/>
<keyword evidence="4" id="KW-1185">Reference proteome</keyword>
<sequence length="349" mass="39426">MASTDFTRTERLFRTARLLRREPLTVRDLAAHLFPEAGRQGVNRVEAERIVEQDLQDLERLEPDDFHCVPGRPPRYLLRTQRTTVSPTTVLSLHAAARQMAGAVPVLRPHLLAALAQLTDWLPERVQPVLQRSLGDAGKSRAHERPHLERVCAAWMGGHPLRFEYLRPGRSAARRTNIIEIYLVEVDPVTADLCLIGRETTYHHAVRTYRLSRMRALHVLEGEQYSIPEAFDPQAYVHGVWGRTGEPDEAAITVHLRFRHDAAYRILEGGFAQLSEPFLNPDGTIDTSLQVRDEKRELPHEVFAWILGWGSAVQVLGPPEVRARWQKEVRAAANQVSFAPLRFPAGGAA</sequence>
<name>A0A1W1ULL7_9DEIO</name>
<evidence type="ECO:0000259" key="2">
    <source>
        <dbReference type="Pfam" id="PF25583"/>
    </source>
</evidence>
<dbReference type="OrthoDB" id="62231at2"/>
<dbReference type="InterPro" id="IPR057727">
    <property type="entry name" value="WCX_dom"/>
</dbReference>
<organism evidence="3 4">
    <name type="scientific">Deinococcus hopiensis KR-140</name>
    <dbReference type="NCBI Taxonomy" id="695939"/>
    <lineage>
        <taxon>Bacteria</taxon>
        <taxon>Thermotogati</taxon>
        <taxon>Deinococcota</taxon>
        <taxon>Deinococci</taxon>
        <taxon>Deinococcales</taxon>
        <taxon>Deinococcaceae</taxon>
        <taxon>Deinococcus</taxon>
    </lineage>
</organism>
<protein>
    <submittedName>
        <fullName evidence="3">Predicted DNA-binding transcriptional regulator YafY, contains an HTH and WYL domains</fullName>
    </submittedName>
</protein>
<dbReference type="Pfam" id="PF13280">
    <property type="entry name" value="WYL"/>
    <property type="match status" value="1"/>
</dbReference>
<dbReference type="GO" id="GO:0003677">
    <property type="term" value="F:DNA binding"/>
    <property type="evidence" value="ECO:0007669"/>
    <property type="project" value="UniProtKB-KW"/>
</dbReference>
<evidence type="ECO:0000313" key="3">
    <source>
        <dbReference type="EMBL" id="SMB82025.1"/>
    </source>
</evidence>
<evidence type="ECO:0000259" key="1">
    <source>
        <dbReference type="Pfam" id="PF13280"/>
    </source>
</evidence>
<dbReference type="InterPro" id="IPR026881">
    <property type="entry name" value="WYL_dom"/>
</dbReference>
<dbReference type="PANTHER" id="PTHR34580:SF1">
    <property type="entry name" value="PROTEIN PAFC"/>
    <property type="match status" value="1"/>
</dbReference>
<accession>A0A1W1ULL7</accession>
<reference evidence="3 4" key="1">
    <citation type="submission" date="2017-04" db="EMBL/GenBank/DDBJ databases">
        <authorList>
            <person name="Afonso C.L."/>
            <person name="Miller P.J."/>
            <person name="Scott M.A."/>
            <person name="Spackman E."/>
            <person name="Goraichik I."/>
            <person name="Dimitrov K.M."/>
            <person name="Suarez D.L."/>
            <person name="Swayne D.E."/>
        </authorList>
    </citation>
    <scope>NUCLEOTIDE SEQUENCE [LARGE SCALE GENOMIC DNA]</scope>
    <source>
        <strain evidence="3 4">KR-140</strain>
    </source>
</reference>
<keyword evidence="3" id="KW-0238">DNA-binding</keyword>
<dbReference type="Pfam" id="PF25583">
    <property type="entry name" value="WCX"/>
    <property type="match status" value="1"/>
</dbReference>
<feature type="domain" description="WCX" evidence="2">
    <location>
        <begin position="251"/>
        <end position="333"/>
    </location>
</feature>
<dbReference type="Proteomes" id="UP000192582">
    <property type="component" value="Unassembled WGS sequence"/>
</dbReference>
<dbReference type="AlphaFoldDB" id="A0A1W1ULL7"/>
<dbReference type="PANTHER" id="PTHR34580">
    <property type="match status" value="1"/>
</dbReference>
<dbReference type="STRING" id="695939.SAMN00790413_04818"/>
<dbReference type="RefSeq" id="WP_084046124.1">
    <property type="nucleotide sequence ID" value="NZ_FWWU01000005.1"/>
</dbReference>